<reference evidence="10" key="2">
    <citation type="submission" date="2022-10" db="EMBL/GenBank/DDBJ databases">
        <authorList>
            <consortium name="ENA_rothamsted_submissions"/>
            <consortium name="culmorum"/>
            <person name="King R."/>
        </authorList>
    </citation>
    <scope>NUCLEOTIDE SEQUENCE</scope>
</reference>
<dbReference type="InterPro" id="IPR017892">
    <property type="entry name" value="Pkinase_C"/>
</dbReference>
<dbReference type="Proteomes" id="UP001153737">
    <property type="component" value="Chromosome 13"/>
</dbReference>
<evidence type="ECO:0000256" key="5">
    <source>
        <dbReference type="ARBA" id="ARBA00022777"/>
    </source>
</evidence>
<feature type="domain" description="AGC-kinase C-terminal" evidence="9">
    <location>
        <begin position="98"/>
        <end position="166"/>
    </location>
</feature>
<evidence type="ECO:0000259" key="9">
    <source>
        <dbReference type="PROSITE" id="PS51285"/>
    </source>
</evidence>
<dbReference type="PROSITE" id="PS50011">
    <property type="entry name" value="PROTEIN_KINASE_DOM"/>
    <property type="match status" value="1"/>
</dbReference>
<protein>
    <recommendedName>
        <fullName evidence="12">AGC-kinase C-terminal domain-containing protein</fullName>
    </recommendedName>
</protein>
<evidence type="ECO:0000256" key="3">
    <source>
        <dbReference type="ARBA" id="ARBA00022679"/>
    </source>
</evidence>
<evidence type="ECO:0000259" key="8">
    <source>
        <dbReference type="PROSITE" id="PS50011"/>
    </source>
</evidence>
<proteinExistence type="predicted"/>
<keyword evidence="2" id="KW-0597">Phosphoprotein</keyword>
<keyword evidence="4" id="KW-0547">Nucleotide-binding</keyword>
<keyword evidence="11" id="KW-1185">Reference proteome</keyword>
<evidence type="ECO:0000256" key="6">
    <source>
        <dbReference type="ARBA" id="ARBA00022840"/>
    </source>
</evidence>
<feature type="region of interest" description="Disordered" evidence="7">
    <location>
        <begin position="162"/>
        <end position="186"/>
    </location>
</feature>
<sequence>MTELVDILLINFNAVDWWSVGVLTYELLTGASPFTVEGERNTQQEISRRILRTTPPIPESLGTDVADFIKKLLVKDPRRRLGGGEEDARELKRHSFFKNLDWTKLAQKQIPAPFKPIIKNELDVSNFSEEFTGMPPTDSPAVVPPNYDKIFKGYSYVAPSVGGRPPSNAGAGGIRRGAVERPPRKDADSAFFRSYEAVCAQGDRQRVRRENGEQGERLRTRGEPVARLSRPS</sequence>
<evidence type="ECO:0000256" key="7">
    <source>
        <dbReference type="SAM" id="MobiDB-lite"/>
    </source>
</evidence>
<dbReference type="Pfam" id="PF00069">
    <property type="entry name" value="Pkinase"/>
    <property type="match status" value="1"/>
</dbReference>
<dbReference type="EMBL" id="OU896719">
    <property type="protein sequence ID" value="CAG9816195.1"/>
    <property type="molecule type" value="Genomic_DNA"/>
</dbReference>
<dbReference type="InterPro" id="IPR000961">
    <property type="entry name" value="AGC-kinase_C"/>
</dbReference>
<reference evidence="10" key="1">
    <citation type="submission" date="2022-01" db="EMBL/GenBank/DDBJ databases">
        <authorList>
            <person name="King R."/>
        </authorList>
    </citation>
    <scope>NUCLEOTIDE SEQUENCE</scope>
</reference>
<dbReference type="SMART" id="SM00133">
    <property type="entry name" value="S_TK_X"/>
    <property type="match status" value="1"/>
</dbReference>
<evidence type="ECO:0000313" key="10">
    <source>
        <dbReference type="EMBL" id="CAG9816195.1"/>
    </source>
</evidence>
<dbReference type="AlphaFoldDB" id="A0A9N9SDN9"/>
<evidence type="ECO:0000256" key="2">
    <source>
        <dbReference type="ARBA" id="ARBA00022553"/>
    </source>
</evidence>
<evidence type="ECO:0000313" key="11">
    <source>
        <dbReference type="Proteomes" id="UP001153737"/>
    </source>
</evidence>
<evidence type="ECO:0000256" key="4">
    <source>
        <dbReference type="ARBA" id="ARBA00022741"/>
    </source>
</evidence>
<name>A0A9N9SDN9_PHACE</name>
<dbReference type="Gene3D" id="3.30.200.20">
    <property type="entry name" value="Phosphorylase Kinase, domain 1"/>
    <property type="match status" value="1"/>
</dbReference>
<keyword evidence="1" id="KW-0723">Serine/threonine-protein kinase</keyword>
<accession>A0A9N9SDN9</accession>
<dbReference type="PROSITE" id="PS51285">
    <property type="entry name" value="AGC_KINASE_CTER"/>
    <property type="match status" value="1"/>
</dbReference>
<evidence type="ECO:0000256" key="1">
    <source>
        <dbReference type="ARBA" id="ARBA00022527"/>
    </source>
</evidence>
<dbReference type="SUPFAM" id="SSF56112">
    <property type="entry name" value="Protein kinase-like (PK-like)"/>
    <property type="match status" value="1"/>
</dbReference>
<dbReference type="Pfam" id="PF00433">
    <property type="entry name" value="Pkinase_C"/>
    <property type="match status" value="1"/>
</dbReference>
<dbReference type="PANTHER" id="PTHR24351">
    <property type="entry name" value="RIBOSOMAL PROTEIN S6 KINASE"/>
    <property type="match status" value="1"/>
</dbReference>
<feature type="domain" description="Protein kinase" evidence="8">
    <location>
        <begin position="1"/>
        <end position="97"/>
    </location>
</feature>
<dbReference type="Gene3D" id="1.10.510.10">
    <property type="entry name" value="Transferase(Phosphotransferase) domain 1"/>
    <property type="match status" value="1"/>
</dbReference>
<organism evidence="10 11">
    <name type="scientific">Phaedon cochleariae</name>
    <name type="common">Mustard beetle</name>
    <dbReference type="NCBI Taxonomy" id="80249"/>
    <lineage>
        <taxon>Eukaryota</taxon>
        <taxon>Metazoa</taxon>
        <taxon>Ecdysozoa</taxon>
        <taxon>Arthropoda</taxon>
        <taxon>Hexapoda</taxon>
        <taxon>Insecta</taxon>
        <taxon>Pterygota</taxon>
        <taxon>Neoptera</taxon>
        <taxon>Endopterygota</taxon>
        <taxon>Coleoptera</taxon>
        <taxon>Polyphaga</taxon>
        <taxon>Cucujiformia</taxon>
        <taxon>Chrysomeloidea</taxon>
        <taxon>Chrysomelidae</taxon>
        <taxon>Chrysomelinae</taxon>
        <taxon>Chrysomelini</taxon>
        <taxon>Phaedon</taxon>
    </lineage>
</organism>
<dbReference type="OrthoDB" id="537915at2759"/>
<evidence type="ECO:0008006" key="12">
    <source>
        <dbReference type="Google" id="ProtNLM"/>
    </source>
</evidence>
<keyword evidence="6" id="KW-0067">ATP-binding</keyword>
<keyword evidence="3" id="KW-0808">Transferase</keyword>
<dbReference type="GO" id="GO:0005524">
    <property type="term" value="F:ATP binding"/>
    <property type="evidence" value="ECO:0007669"/>
    <property type="project" value="UniProtKB-KW"/>
</dbReference>
<feature type="region of interest" description="Disordered" evidence="7">
    <location>
        <begin position="202"/>
        <end position="232"/>
    </location>
</feature>
<dbReference type="InterPro" id="IPR000719">
    <property type="entry name" value="Prot_kinase_dom"/>
</dbReference>
<gene>
    <name evidence="10" type="ORF">PHAECO_LOCUS3762</name>
</gene>
<dbReference type="InterPro" id="IPR011009">
    <property type="entry name" value="Kinase-like_dom_sf"/>
</dbReference>
<keyword evidence="5" id="KW-0418">Kinase</keyword>
<dbReference type="GO" id="GO:0004674">
    <property type="term" value="F:protein serine/threonine kinase activity"/>
    <property type="evidence" value="ECO:0007669"/>
    <property type="project" value="UniProtKB-KW"/>
</dbReference>
<feature type="compositionally biased region" description="Basic and acidic residues" evidence="7">
    <location>
        <begin position="177"/>
        <end position="186"/>
    </location>
</feature>
<feature type="compositionally biased region" description="Basic and acidic residues" evidence="7">
    <location>
        <begin position="203"/>
        <end position="224"/>
    </location>
</feature>